<comment type="caution">
    <text evidence="1">The sequence shown here is derived from an EMBL/GenBank/DDBJ whole genome shotgun (WGS) entry which is preliminary data.</text>
</comment>
<keyword evidence="2" id="KW-1185">Reference proteome</keyword>
<dbReference type="OrthoDB" id="3431481at2"/>
<dbReference type="RefSeq" id="WP_104481707.1">
    <property type="nucleotide sequence ID" value="NZ_CP154825.1"/>
</dbReference>
<protein>
    <submittedName>
        <fullName evidence="1">Sporulation-control protein</fullName>
    </submittedName>
</protein>
<evidence type="ECO:0000313" key="1">
    <source>
        <dbReference type="EMBL" id="PPK64623.1"/>
    </source>
</evidence>
<reference evidence="1 2" key="1">
    <citation type="submission" date="2018-02" db="EMBL/GenBank/DDBJ databases">
        <title>Genomic Encyclopedia of Archaeal and Bacterial Type Strains, Phase II (KMG-II): from individual species to whole genera.</title>
        <authorList>
            <person name="Goeker M."/>
        </authorList>
    </citation>
    <scope>NUCLEOTIDE SEQUENCE [LARGE SCALE GENOMIC DNA]</scope>
    <source>
        <strain evidence="1 2">YU 961-1</strain>
    </source>
</reference>
<gene>
    <name evidence="1" type="ORF">CLV40_11813</name>
</gene>
<dbReference type="InterPro" id="IPR009776">
    <property type="entry name" value="Spore_0_M"/>
</dbReference>
<dbReference type="AlphaFoldDB" id="A0A2S6GHF0"/>
<name>A0A2S6GHF0_9PSEU</name>
<organism evidence="1 2">
    <name type="scientific">Actinokineospora auranticolor</name>
    <dbReference type="NCBI Taxonomy" id="155976"/>
    <lineage>
        <taxon>Bacteria</taxon>
        <taxon>Bacillati</taxon>
        <taxon>Actinomycetota</taxon>
        <taxon>Actinomycetes</taxon>
        <taxon>Pseudonocardiales</taxon>
        <taxon>Pseudonocardiaceae</taxon>
        <taxon>Actinokineospora</taxon>
    </lineage>
</organism>
<accession>A0A2S6GHF0</accession>
<dbReference type="EMBL" id="PTIX01000018">
    <property type="protein sequence ID" value="PPK64623.1"/>
    <property type="molecule type" value="Genomic_DNA"/>
</dbReference>
<proteinExistence type="predicted"/>
<dbReference type="PANTHER" id="PTHR40053:SF1">
    <property type="entry name" value="SPORULATION-CONTROL PROTEIN SPO0M"/>
    <property type="match status" value="1"/>
</dbReference>
<evidence type="ECO:0000313" key="2">
    <source>
        <dbReference type="Proteomes" id="UP000239203"/>
    </source>
</evidence>
<dbReference type="Pfam" id="PF07070">
    <property type="entry name" value="Spo0M"/>
    <property type="match status" value="1"/>
</dbReference>
<sequence>MFSKVLASFGAGAAKVDARLLDHAVRPGGALRGEVHLIGGQVDQEVDSLGVTLLARVDTPEGPRDLPFQEVNLAGRELVRAGSRLTVPFEVRLPWEAPITSVLGKHLTGMAVGLQTKLKLAGAVVDPHDVDAVSVEPLPPQHRVLDALSRLGFTFRAANLERERIDGVDQQLPFYQEVTFAPSPAFAAAFTEVAVTFLAGPQQVRVVLDVVKKVRVVKGGGLGQRGVSTVGSFIVAANEVGRSDWEQRIEGWLRQVAAPRGIFD</sequence>
<dbReference type="PANTHER" id="PTHR40053">
    <property type="entry name" value="SPORULATION-CONTROL PROTEIN SPO0M"/>
    <property type="match status" value="1"/>
</dbReference>
<dbReference type="Proteomes" id="UP000239203">
    <property type="component" value="Unassembled WGS sequence"/>
</dbReference>